<proteinExistence type="predicted"/>
<dbReference type="SUPFAM" id="SSF88659">
    <property type="entry name" value="Sigma3 and sigma4 domains of RNA polymerase sigma factors"/>
    <property type="match status" value="1"/>
</dbReference>
<dbReference type="InterPro" id="IPR007630">
    <property type="entry name" value="RNA_pol_sigma70_r4"/>
</dbReference>
<protein>
    <submittedName>
        <fullName evidence="2">UviA-like protein</fullName>
    </submittedName>
</protein>
<dbReference type="EMBL" id="JX847735">
    <property type="protein sequence ID" value="AGR53833.1"/>
    <property type="molecule type" value="Genomic_DNA"/>
</dbReference>
<dbReference type="SUPFAM" id="SSF88946">
    <property type="entry name" value="Sigma2 domain of RNA polymerase sigma factors"/>
    <property type="match status" value="1"/>
</dbReference>
<dbReference type="AlphaFoldDB" id="A0A059PY27"/>
<dbReference type="GO" id="GO:0006352">
    <property type="term" value="P:DNA-templated transcription initiation"/>
    <property type="evidence" value="ECO:0007669"/>
    <property type="project" value="InterPro"/>
</dbReference>
<sequence length="184" mass="21789">MNLIRSIDNYQKGDKKAFELIYNDLEDTLRSIKYMFNDEEIYDVVICSMHEIILKIKISKFDDEKYIINYIKKSLINRALDAIKENKKEKAIVSYNSDLLEININNSRNSLNIESSLEFYDLIKVLSNREKIVIERYFKYQESIADIAKDIGLSRQFVNKIKNNALIKLKKDIVEEDYDGRRVI</sequence>
<reference evidence="2" key="1">
    <citation type="journal article" date="2014" name="PLoS ONE">
        <title>Arrangement of the Clostridium baratii F7 Toxin Gene Cluster with Identification of a sigma Factor That Recognizes the Botulinum Toxin Gene Cluster Promoters.</title>
        <authorList>
            <person name="Dover N."/>
            <person name="Barash J.R."/>
            <person name="Burke J.N."/>
            <person name="Hill K.K."/>
            <person name="Detter J.C."/>
            <person name="Arnon S.S."/>
        </authorList>
    </citation>
    <scope>NUCLEOTIDE SEQUENCE</scope>
    <source>
        <strain evidence="2">IBCA03-0045</strain>
    </source>
</reference>
<evidence type="ECO:0000259" key="1">
    <source>
        <dbReference type="Pfam" id="PF04545"/>
    </source>
</evidence>
<dbReference type="InterPro" id="IPR013325">
    <property type="entry name" value="RNA_pol_sigma_r2"/>
</dbReference>
<evidence type="ECO:0000313" key="2">
    <source>
        <dbReference type="EMBL" id="AGR53833.1"/>
    </source>
</evidence>
<dbReference type="InterPro" id="IPR036388">
    <property type="entry name" value="WH-like_DNA-bd_sf"/>
</dbReference>
<name>A0A059PY27_9CLOT</name>
<dbReference type="Gene3D" id="1.10.1740.10">
    <property type="match status" value="1"/>
</dbReference>
<feature type="domain" description="RNA polymerase sigma-70 region 4" evidence="1">
    <location>
        <begin position="123"/>
        <end position="171"/>
    </location>
</feature>
<dbReference type="InterPro" id="IPR013324">
    <property type="entry name" value="RNA_pol_sigma_r3/r4-like"/>
</dbReference>
<organism evidence="2">
    <name type="scientific">Clostridium baratii</name>
    <dbReference type="NCBI Taxonomy" id="1561"/>
    <lineage>
        <taxon>Bacteria</taxon>
        <taxon>Bacillati</taxon>
        <taxon>Bacillota</taxon>
        <taxon>Clostridia</taxon>
        <taxon>Eubacteriales</taxon>
        <taxon>Clostridiaceae</taxon>
        <taxon>Clostridium</taxon>
    </lineage>
</organism>
<dbReference type="Gene3D" id="1.10.10.10">
    <property type="entry name" value="Winged helix-like DNA-binding domain superfamily/Winged helix DNA-binding domain"/>
    <property type="match status" value="1"/>
</dbReference>
<dbReference type="Pfam" id="PF04545">
    <property type="entry name" value="Sigma70_r4"/>
    <property type="match status" value="1"/>
</dbReference>
<dbReference type="GO" id="GO:0003700">
    <property type="term" value="F:DNA-binding transcription factor activity"/>
    <property type="evidence" value="ECO:0007669"/>
    <property type="project" value="InterPro"/>
</dbReference>
<accession>A0A059PY27</accession>